<keyword evidence="1" id="KW-0812">Transmembrane</keyword>
<dbReference type="AlphaFoldDB" id="A0A7X3LWS8"/>
<evidence type="ECO:0000313" key="3">
    <source>
        <dbReference type="Proteomes" id="UP000433101"/>
    </source>
</evidence>
<keyword evidence="1" id="KW-0472">Membrane</keyword>
<accession>A0A7X3LWS8</accession>
<keyword evidence="1" id="KW-1133">Transmembrane helix</keyword>
<name>A0A7X3LWS8_9HYPH</name>
<gene>
    <name evidence="2" type="ORF">GR183_16820</name>
</gene>
<evidence type="ECO:0000256" key="1">
    <source>
        <dbReference type="SAM" id="Phobius"/>
    </source>
</evidence>
<sequence length="46" mass="5312">MKDTDAPRTIETGPAWKRWLWFFGLWLAGVAAITALSYSIRFLLLQ</sequence>
<feature type="transmembrane region" description="Helical" evidence="1">
    <location>
        <begin position="20"/>
        <end position="44"/>
    </location>
</feature>
<dbReference type="EMBL" id="WUMV01000008">
    <property type="protein sequence ID" value="MXN66581.1"/>
    <property type="molecule type" value="Genomic_DNA"/>
</dbReference>
<comment type="caution">
    <text evidence="2">The sequence shown here is derived from an EMBL/GenBank/DDBJ whole genome shotgun (WGS) entry which is preliminary data.</text>
</comment>
<keyword evidence="3" id="KW-1185">Reference proteome</keyword>
<dbReference type="Proteomes" id="UP000433101">
    <property type="component" value="Unassembled WGS sequence"/>
</dbReference>
<organism evidence="2 3">
    <name type="scientific">Stappia sediminis</name>
    <dbReference type="NCBI Taxonomy" id="2692190"/>
    <lineage>
        <taxon>Bacteria</taxon>
        <taxon>Pseudomonadati</taxon>
        <taxon>Pseudomonadota</taxon>
        <taxon>Alphaproteobacteria</taxon>
        <taxon>Hyphomicrobiales</taxon>
        <taxon>Stappiaceae</taxon>
        <taxon>Stappia</taxon>
    </lineage>
</organism>
<proteinExistence type="predicted"/>
<reference evidence="2 3" key="1">
    <citation type="submission" date="2019-12" db="EMBL/GenBank/DDBJ databases">
        <authorList>
            <person name="Li M."/>
        </authorList>
    </citation>
    <scope>NUCLEOTIDE SEQUENCE [LARGE SCALE GENOMIC DNA]</scope>
    <source>
        <strain evidence="2 3">GBMRC 2046</strain>
    </source>
</reference>
<dbReference type="RefSeq" id="WP_202396164.1">
    <property type="nucleotide sequence ID" value="NZ_WUMV01000008.1"/>
</dbReference>
<protein>
    <submittedName>
        <fullName evidence="2">DUF2474 domain-containing protein</fullName>
    </submittedName>
</protein>
<evidence type="ECO:0000313" key="2">
    <source>
        <dbReference type="EMBL" id="MXN66581.1"/>
    </source>
</evidence>